<sequence length="82" mass="9235">MPSPLRPLKSPSLLMPWPASRDPSSSCRPPQAKMVRAHINRCGRELFEKDLVDLRASYDTPLPSVIFGVQRPPTEPTLLLRD</sequence>
<organism evidence="2 3">
    <name type="scientific">Lithospermum erythrorhizon</name>
    <name type="common">Purple gromwell</name>
    <name type="synonym">Lithospermum officinale var. erythrorhizon</name>
    <dbReference type="NCBI Taxonomy" id="34254"/>
    <lineage>
        <taxon>Eukaryota</taxon>
        <taxon>Viridiplantae</taxon>
        <taxon>Streptophyta</taxon>
        <taxon>Embryophyta</taxon>
        <taxon>Tracheophyta</taxon>
        <taxon>Spermatophyta</taxon>
        <taxon>Magnoliopsida</taxon>
        <taxon>eudicotyledons</taxon>
        <taxon>Gunneridae</taxon>
        <taxon>Pentapetalae</taxon>
        <taxon>asterids</taxon>
        <taxon>lamiids</taxon>
        <taxon>Boraginales</taxon>
        <taxon>Boraginaceae</taxon>
        <taxon>Boraginoideae</taxon>
        <taxon>Lithospermeae</taxon>
        <taxon>Lithospermum</taxon>
    </lineage>
</organism>
<protein>
    <submittedName>
        <fullName evidence="2">Uncharacterized protein</fullName>
    </submittedName>
</protein>
<gene>
    <name evidence="2" type="ORF">LIER_33106</name>
</gene>
<evidence type="ECO:0000313" key="2">
    <source>
        <dbReference type="EMBL" id="GAA0185818.1"/>
    </source>
</evidence>
<dbReference type="Proteomes" id="UP001454036">
    <property type="component" value="Unassembled WGS sequence"/>
</dbReference>
<dbReference type="EMBL" id="BAABME010013103">
    <property type="protein sequence ID" value="GAA0185818.1"/>
    <property type="molecule type" value="Genomic_DNA"/>
</dbReference>
<feature type="compositionally biased region" description="Low complexity" evidence="1">
    <location>
        <begin position="1"/>
        <end position="14"/>
    </location>
</feature>
<evidence type="ECO:0000313" key="3">
    <source>
        <dbReference type="Proteomes" id="UP001454036"/>
    </source>
</evidence>
<dbReference type="AlphaFoldDB" id="A0AAV3RVR4"/>
<reference evidence="2 3" key="1">
    <citation type="submission" date="2024-01" db="EMBL/GenBank/DDBJ databases">
        <title>The complete chloroplast genome sequence of Lithospermum erythrorhizon: insights into the phylogenetic relationship among Boraginaceae species and the maternal lineages of purple gromwells.</title>
        <authorList>
            <person name="Okada T."/>
            <person name="Watanabe K."/>
        </authorList>
    </citation>
    <scope>NUCLEOTIDE SEQUENCE [LARGE SCALE GENOMIC DNA]</scope>
</reference>
<keyword evidence="3" id="KW-1185">Reference proteome</keyword>
<evidence type="ECO:0000256" key="1">
    <source>
        <dbReference type="SAM" id="MobiDB-lite"/>
    </source>
</evidence>
<feature type="region of interest" description="Disordered" evidence="1">
    <location>
        <begin position="1"/>
        <end position="31"/>
    </location>
</feature>
<name>A0AAV3RVR4_LITER</name>
<proteinExistence type="predicted"/>
<accession>A0AAV3RVR4</accession>
<comment type="caution">
    <text evidence="2">The sequence shown here is derived from an EMBL/GenBank/DDBJ whole genome shotgun (WGS) entry which is preliminary data.</text>
</comment>